<evidence type="ECO:0000313" key="6">
    <source>
        <dbReference type="Proteomes" id="UP001157039"/>
    </source>
</evidence>
<evidence type="ECO:0000313" key="3">
    <source>
        <dbReference type="EMBL" id="AYW48374.1"/>
    </source>
</evidence>
<dbReference type="GO" id="GO:0016758">
    <property type="term" value="F:hexosyltransferase activity"/>
    <property type="evidence" value="ECO:0007669"/>
    <property type="project" value="TreeGrafter"/>
</dbReference>
<dbReference type="PANTHER" id="PTHR45947">
    <property type="entry name" value="SULFOQUINOVOSYL TRANSFERASE SQD2"/>
    <property type="match status" value="1"/>
</dbReference>
<keyword evidence="5" id="KW-1185">Reference proteome</keyword>
<reference evidence="3 5" key="1">
    <citation type="journal article" date="2012" name="Int. J. Syst. Evol. Microbiol.">
        <title>Characterization of Tetragenococcus strains from sugar thick juice reveals a novel species, Tetragenococcus osmophilus sp. nov., and divides Tetragenococcus halophilus into two subspecies, T. halophilus subsp. halophilus subsp. nov. and T. halophilus subsp. flandriensis subsp. nov.</title>
        <authorList>
            <person name="Juste A."/>
            <person name="Van Trappen S."/>
            <person name="Verreth C."/>
            <person name="Cleenwerck I."/>
            <person name="De Vos P."/>
            <person name="Lievens B."/>
            <person name="Willems K.A."/>
        </authorList>
    </citation>
    <scope>NUCLEOTIDE SEQUENCE [LARGE SCALE GENOMIC DNA]</scope>
    <source>
        <strain evidence="3 5">JCM 31126</strain>
    </source>
</reference>
<dbReference type="Proteomes" id="UP001157039">
    <property type="component" value="Unassembled WGS sequence"/>
</dbReference>
<dbReference type="FunFam" id="3.40.50.2000:FF:000136">
    <property type="entry name" value="Glycosyl transferase, group 1"/>
    <property type="match status" value="1"/>
</dbReference>
<reference evidence="4 6" key="2">
    <citation type="journal article" date="2014" name="Int. J. Syst. Evol. Microbiol.">
        <title>Complete genome sequence of Corynebacterium casei LMG S-19264T (=DSM 44701T), isolated from a smear-ripened cheese.</title>
        <authorList>
            <consortium name="US DOE Joint Genome Institute (JGI-PGF)"/>
            <person name="Walter F."/>
            <person name="Albersmeier A."/>
            <person name="Kalinowski J."/>
            <person name="Ruckert C."/>
        </authorList>
    </citation>
    <scope>NUCLEOTIDE SEQUENCE [LARGE SCALE GENOMIC DNA]</scope>
    <source>
        <strain evidence="4 6">NBRC 114545</strain>
    </source>
</reference>
<reference evidence="4" key="4">
    <citation type="submission" date="2023-02" db="EMBL/GenBank/DDBJ databases">
        <authorList>
            <person name="Sun Q."/>
            <person name="Mori K."/>
        </authorList>
    </citation>
    <scope>NUCLEOTIDE SEQUENCE</scope>
    <source>
        <strain evidence="4">NBRC 114545</strain>
    </source>
</reference>
<dbReference type="Proteomes" id="UP000268310">
    <property type="component" value="Chromosome"/>
</dbReference>
<dbReference type="Pfam" id="PF13439">
    <property type="entry name" value="Glyco_transf_4"/>
    <property type="match status" value="1"/>
</dbReference>
<accession>A0AA38CV32</accession>
<dbReference type="KEGG" id="too:C7K38_08350"/>
<dbReference type="InterPro" id="IPR050194">
    <property type="entry name" value="Glycosyltransferase_grp1"/>
</dbReference>
<gene>
    <name evidence="3" type="ORF">C7K38_08350</name>
    <name evidence="4" type="ORF">GCM10025885_09670</name>
</gene>
<feature type="domain" description="Glycosyl transferase family 1" evidence="1">
    <location>
        <begin position="195"/>
        <end position="347"/>
    </location>
</feature>
<feature type="domain" description="Glycosyltransferase subfamily 4-like N-terminal" evidence="2">
    <location>
        <begin position="14"/>
        <end position="181"/>
    </location>
</feature>
<dbReference type="Pfam" id="PF00534">
    <property type="entry name" value="Glycos_transf_1"/>
    <property type="match status" value="1"/>
</dbReference>
<dbReference type="InterPro" id="IPR028098">
    <property type="entry name" value="Glyco_trans_4-like_N"/>
</dbReference>
<dbReference type="CDD" id="cd03817">
    <property type="entry name" value="GT4_UGDG-like"/>
    <property type="match status" value="1"/>
</dbReference>
<proteinExistence type="predicted"/>
<dbReference type="SUPFAM" id="SSF53756">
    <property type="entry name" value="UDP-Glycosyltransferase/glycogen phosphorylase"/>
    <property type="match status" value="1"/>
</dbReference>
<sequence>MKIGFFTDTYFPQVSGIATSIKTLKDELIKLGHEVIIFTTTDPNAPDYEEGIIRMPSVPFVSFKDRRIVVRGMWDAYMIAKYFELDLIHTHTEFGAGFLGKVVGKRLHIPVVHTYHTMYEDYLHYIARGKVVRPSHVKIYSRIFANHTTGVVCPSERVIRTLKGYGVVSPMRVIPTGIKTKKFESTINTPTEIAQLRSSLGMFEDDIFLLSLSRVSYEKNIQALVQKMPDILQAKPNVYLVIVGKGPYEEELKQLAFDKGVREKTIFVGEVPNDRVALYYQAADYFVCTSTSESQGLTYLEALASGTQLVVEGNDYLDQLIDDPSLGLTFPTDDDFVPALLSYMAENPAKNPKILAKKKYEISVEHFVKSILSFYNEMINYYEKTQEQEVKTEVNVDDKTKKHKRLFRGIFH</sequence>
<dbReference type="RefSeq" id="WP_123936190.1">
    <property type="nucleotide sequence ID" value="NZ_BSUW01000001.1"/>
</dbReference>
<dbReference type="PANTHER" id="PTHR45947:SF3">
    <property type="entry name" value="SULFOQUINOVOSYL TRANSFERASE SQD2"/>
    <property type="match status" value="1"/>
</dbReference>
<evidence type="ECO:0000313" key="5">
    <source>
        <dbReference type="Proteomes" id="UP000268310"/>
    </source>
</evidence>
<reference evidence="3" key="3">
    <citation type="submission" date="2018-03" db="EMBL/GenBank/DDBJ databases">
        <authorList>
            <person name="Jeon C.O."/>
        </authorList>
    </citation>
    <scope>NUCLEOTIDE SEQUENCE</scope>
    <source>
        <strain evidence="3">JCM 31126</strain>
    </source>
</reference>
<keyword evidence="4" id="KW-0808">Transferase</keyword>
<dbReference type="AlphaFoldDB" id="A0AA38CV32"/>
<organism evidence="4 6">
    <name type="scientific">Tetragenococcus osmophilus</name>
    <dbReference type="NCBI Taxonomy" id="526944"/>
    <lineage>
        <taxon>Bacteria</taxon>
        <taxon>Bacillati</taxon>
        <taxon>Bacillota</taxon>
        <taxon>Bacilli</taxon>
        <taxon>Lactobacillales</taxon>
        <taxon>Enterococcaceae</taxon>
        <taxon>Tetragenococcus</taxon>
    </lineage>
</organism>
<evidence type="ECO:0000259" key="2">
    <source>
        <dbReference type="Pfam" id="PF13439"/>
    </source>
</evidence>
<protein>
    <submittedName>
        <fullName evidence="3">1,2-diacylglycerol 3-glucosyltransferase</fullName>
    </submittedName>
    <submittedName>
        <fullName evidence="4">Glycosyl transferase</fullName>
    </submittedName>
</protein>
<dbReference type="InterPro" id="IPR001296">
    <property type="entry name" value="Glyco_trans_1"/>
</dbReference>
<dbReference type="EMBL" id="BSUW01000001">
    <property type="protein sequence ID" value="GMA71918.1"/>
    <property type="molecule type" value="Genomic_DNA"/>
</dbReference>
<name>A0AA38CV32_9ENTE</name>
<evidence type="ECO:0000313" key="4">
    <source>
        <dbReference type="EMBL" id="GMA71918.1"/>
    </source>
</evidence>
<dbReference type="EMBL" id="CP027783">
    <property type="protein sequence ID" value="AYW48374.1"/>
    <property type="molecule type" value="Genomic_DNA"/>
</dbReference>
<dbReference type="Gene3D" id="3.40.50.2000">
    <property type="entry name" value="Glycogen Phosphorylase B"/>
    <property type="match status" value="2"/>
</dbReference>
<evidence type="ECO:0000259" key="1">
    <source>
        <dbReference type="Pfam" id="PF00534"/>
    </source>
</evidence>